<dbReference type="SUPFAM" id="SSF53335">
    <property type="entry name" value="S-adenosyl-L-methionine-dependent methyltransferases"/>
    <property type="match status" value="1"/>
</dbReference>
<feature type="region of interest" description="Disordered" evidence="7">
    <location>
        <begin position="1"/>
        <end position="30"/>
    </location>
</feature>
<dbReference type="PANTHER" id="PTHR13393:SF0">
    <property type="entry name" value="RNA N6-ADENOSINE-METHYLTRANSFERASE METTL16"/>
    <property type="match status" value="1"/>
</dbReference>
<evidence type="ECO:0000313" key="9">
    <source>
        <dbReference type="Proteomes" id="UP000006251"/>
    </source>
</evidence>
<comment type="catalytic activity">
    <reaction evidence="6">
        <text>adenosine(1618) in 23S rRNA + S-adenosyl-L-methionine = N(6)-methyladenosine(1618) in 23S rRNA + S-adenosyl-L-homocysteine + H(+)</text>
        <dbReference type="Rhea" id="RHEA:16497"/>
        <dbReference type="Rhea" id="RHEA-COMP:10229"/>
        <dbReference type="Rhea" id="RHEA-COMP:10231"/>
        <dbReference type="ChEBI" id="CHEBI:15378"/>
        <dbReference type="ChEBI" id="CHEBI:57856"/>
        <dbReference type="ChEBI" id="CHEBI:59789"/>
        <dbReference type="ChEBI" id="CHEBI:74411"/>
        <dbReference type="ChEBI" id="CHEBI:74449"/>
        <dbReference type="EC" id="2.1.1.181"/>
    </reaction>
</comment>
<keyword evidence="3 6" id="KW-0489">Methyltransferase</keyword>
<accession>K6ZEU5</accession>
<dbReference type="GO" id="GO:0052907">
    <property type="term" value="F:23S rRNA (adenine(1618)-N(6))-methyltransferase activity"/>
    <property type="evidence" value="ECO:0007669"/>
    <property type="project" value="UniProtKB-EC"/>
</dbReference>
<keyword evidence="9" id="KW-1185">Reference proteome</keyword>
<evidence type="ECO:0000256" key="4">
    <source>
        <dbReference type="ARBA" id="ARBA00022679"/>
    </source>
</evidence>
<dbReference type="Gene3D" id="3.40.50.150">
    <property type="entry name" value="Vaccinia Virus protein VP39"/>
    <property type="match status" value="1"/>
</dbReference>
<organism evidence="8 9">
    <name type="scientific">Brumicola pallidula DSM 14239 = ACAM 615</name>
    <dbReference type="NCBI Taxonomy" id="1121922"/>
    <lineage>
        <taxon>Bacteria</taxon>
        <taxon>Pseudomonadati</taxon>
        <taxon>Pseudomonadota</taxon>
        <taxon>Gammaproteobacteria</taxon>
        <taxon>Alteromonadales</taxon>
        <taxon>Alteromonadaceae</taxon>
        <taxon>Brumicola</taxon>
    </lineage>
</organism>
<comment type="function">
    <text evidence="6">Specifically methylates the adenine in position 1618 of 23S rRNA.</text>
</comment>
<dbReference type="Pfam" id="PF05971">
    <property type="entry name" value="Methyltransf_10"/>
    <property type="match status" value="1"/>
</dbReference>
<feature type="region of interest" description="Disordered" evidence="7">
    <location>
        <begin position="228"/>
        <end position="253"/>
    </location>
</feature>
<dbReference type="EMBL" id="BAEQ01000032">
    <property type="protein sequence ID" value="GAC28862.1"/>
    <property type="molecule type" value="Genomic_DNA"/>
</dbReference>
<sequence>MKSAQIKSIKSGHLAKDPSTAMDKKTNAKPEMHHRNAHNLGYDFVKLAEVHVPLRKFLFANPAGKLSIDFSQPCAVKALNAGLLKQFYQVQNWDIPDGFLCPAVPGRADYIHYIADLLGQDKNGQIPQGKQIRGLDIGTGANLIYPIVASQSYGWKMIGSDINQASYSGASLIVESNPNLVKLVKVRLQKQQNAIFAGVIKDDELFDFSLCNPPFHISADAALAGSRKKNKNLARHSQKRRGKDSTAINQSSLNFGGQHNELWCEGGEFEFVKNMITESVSFKGQVKWFTSLLSKKDNVVPLLTLAEKLGATECKTINMAQGAKASRFIAWRF</sequence>
<dbReference type="RefSeq" id="WP_006011273.1">
    <property type="nucleotide sequence ID" value="NZ_AUAV01000005.1"/>
</dbReference>
<dbReference type="InterPro" id="IPR010286">
    <property type="entry name" value="METTL16/RlmF"/>
</dbReference>
<evidence type="ECO:0000256" key="3">
    <source>
        <dbReference type="ARBA" id="ARBA00022603"/>
    </source>
</evidence>
<reference evidence="9" key="1">
    <citation type="journal article" date="2014" name="Environ. Microbiol.">
        <title>Comparative genomics of the marine bacterial genus Glaciecola reveals the high degree of genomic diversity and genomic characteristic for cold adaptation.</title>
        <authorList>
            <person name="Qin Q.L."/>
            <person name="Xie B.B."/>
            <person name="Yu Y."/>
            <person name="Shu Y.L."/>
            <person name="Rong J.C."/>
            <person name="Zhang Y.J."/>
            <person name="Zhao D.L."/>
            <person name="Chen X.L."/>
            <person name="Zhang X.Y."/>
            <person name="Chen B."/>
            <person name="Zhou B.C."/>
            <person name="Zhang Y.Z."/>
        </authorList>
    </citation>
    <scope>NUCLEOTIDE SEQUENCE [LARGE SCALE GENOMIC DNA]</scope>
    <source>
        <strain evidence="9">ACAM 615</strain>
    </source>
</reference>
<feature type="compositionally biased region" description="Basic residues" evidence="7">
    <location>
        <begin position="228"/>
        <end position="242"/>
    </location>
</feature>
<evidence type="ECO:0000256" key="6">
    <source>
        <dbReference type="HAMAP-Rule" id="MF_01848"/>
    </source>
</evidence>
<dbReference type="STRING" id="1121922.GCA_000428905_01262"/>
<evidence type="ECO:0000256" key="1">
    <source>
        <dbReference type="ARBA" id="ARBA00022490"/>
    </source>
</evidence>
<protein>
    <recommendedName>
        <fullName evidence="6">Ribosomal RNA large subunit methyltransferase F</fullName>
        <ecNumber evidence="6">2.1.1.181</ecNumber>
    </recommendedName>
    <alternativeName>
        <fullName evidence="6">23S rRNA mA1618 methyltransferase</fullName>
    </alternativeName>
    <alternativeName>
        <fullName evidence="6">rRNA adenine N-6-methyltransferase</fullName>
    </alternativeName>
</protein>
<keyword evidence="5 6" id="KW-0949">S-adenosyl-L-methionine</keyword>
<dbReference type="GO" id="GO:0005737">
    <property type="term" value="C:cytoplasm"/>
    <property type="evidence" value="ECO:0007669"/>
    <property type="project" value="UniProtKB-SubCell"/>
</dbReference>
<dbReference type="PANTHER" id="PTHR13393">
    <property type="entry name" value="SAM-DEPENDENT METHYLTRANSFERASE"/>
    <property type="match status" value="1"/>
</dbReference>
<comment type="subcellular location">
    <subcellularLocation>
        <location evidence="6">Cytoplasm</location>
    </subcellularLocation>
</comment>
<evidence type="ECO:0000256" key="2">
    <source>
        <dbReference type="ARBA" id="ARBA00022552"/>
    </source>
</evidence>
<dbReference type="EC" id="2.1.1.181" evidence="6"/>
<dbReference type="AlphaFoldDB" id="K6ZEU5"/>
<proteinExistence type="inferred from homology"/>
<comment type="similarity">
    <text evidence="6">Belongs to the methyltransferase superfamily. METTL16/RlmF family.</text>
</comment>
<dbReference type="InterPro" id="IPR016909">
    <property type="entry name" value="rRNA_lsu_MeTfrase_F"/>
</dbReference>
<evidence type="ECO:0000313" key="8">
    <source>
        <dbReference type="EMBL" id="GAC28862.1"/>
    </source>
</evidence>
<evidence type="ECO:0000256" key="7">
    <source>
        <dbReference type="SAM" id="MobiDB-lite"/>
    </source>
</evidence>
<dbReference type="Proteomes" id="UP000006251">
    <property type="component" value="Unassembled WGS sequence"/>
</dbReference>
<dbReference type="GO" id="GO:0070475">
    <property type="term" value="P:rRNA base methylation"/>
    <property type="evidence" value="ECO:0007669"/>
    <property type="project" value="TreeGrafter"/>
</dbReference>
<dbReference type="PIRSF" id="PIRSF029038">
    <property type="entry name" value="Mtase_YbiN_prd"/>
    <property type="match status" value="1"/>
</dbReference>
<keyword evidence="2 6" id="KW-0698">rRNA processing</keyword>
<gene>
    <name evidence="6 8" type="primary">rlmF</name>
    <name evidence="8" type="ORF">GPAL_2001</name>
</gene>
<name>K6ZEU5_9ALTE</name>
<keyword evidence="1 6" id="KW-0963">Cytoplasm</keyword>
<dbReference type="NCBIfam" id="NF008725">
    <property type="entry name" value="PRK11727.1"/>
    <property type="match status" value="1"/>
</dbReference>
<dbReference type="InterPro" id="IPR029063">
    <property type="entry name" value="SAM-dependent_MTases_sf"/>
</dbReference>
<keyword evidence="4 6" id="KW-0808">Transferase</keyword>
<evidence type="ECO:0000256" key="5">
    <source>
        <dbReference type="ARBA" id="ARBA00022691"/>
    </source>
</evidence>
<comment type="caution">
    <text evidence="8">The sequence shown here is derived from an EMBL/GenBank/DDBJ whole genome shotgun (WGS) entry which is preliminary data.</text>
</comment>
<dbReference type="HAMAP" id="MF_01848">
    <property type="entry name" value="23SrRNA_methyltr_F"/>
    <property type="match status" value="1"/>
</dbReference>